<dbReference type="EMBL" id="ATGI01000017">
    <property type="protein sequence ID" value="EPF74623.1"/>
    <property type="molecule type" value="Genomic_DNA"/>
</dbReference>
<dbReference type="AlphaFoldDB" id="S3N8B2"/>
<feature type="chain" id="PRO_5004512320" description="Surface-adhesin protein E-like domain-containing protein" evidence="1">
    <location>
        <begin position="20"/>
        <end position="164"/>
    </location>
</feature>
<organism evidence="3 4">
    <name type="scientific">Acinetobacter rudis CIP 110305</name>
    <dbReference type="NCBI Taxonomy" id="421052"/>
    <lineage>
        <taxon>Bacteria</taxon>
        <taxon>Pseudomonadati</taxon>
        <taxon>Pseudomonadota</taxon>
        <taxon>Gammaproteobacteria</taxon>
        <taxon>Moraxellales</taxon>
        <taxon>Moraxellaceae</taxon>
        <taxon>Acinetobacter</taxon>
    </lineage>
</organism>
<feature type="domain" description="Surface-adhesin protein E-like" evidence="2">
    <location>
        <begin position="62"/>
        <end position="156"/>
    </location>
</feature>
<reference evidence="3 4" key="1">
    <citation type="submission" date="2013-06" db="EMBL/GenBank/DDBJ databases">
        <title>The Genome Sequence of Acinetobacter rudis CIP 110305.</title>
        <authorList>
            <consortium name="The Broad Institute Genome Sequencing Platform"/>
            <consortium name="The Broad Institute Genome Sequencing Center for Infectious Disease"/>
            <person name="Cerqueira G."/>
            <person name="Feldgarden M."/>
            <person name="Courvalin P."/>
            <person name="Perichon B."/>
            <person name="Grillot-Courvalin C."/>
            <person name="Clermont D."/>
            <person name="Rocha E."/>
            <person name="Yoon E.-J."/>
            <person name="Nemec A."/>
            <person name="Young S.K."/>
            <person name="Zeng Q."/>
            <person name="Gargeya S."/>
            <person name="Fitzgerald M."/>
            <person name="Abouelleil A."/>
            <person name="Alvarado L."/>
            <person name="Berlin A.M."/>
            <person name="Chapman S.B."/>
            <person name="Dewar J."/>
            <person name="Goldberg J."/>
            <person name="Griggs A."/>
            <person name="Gujja S."/>
            <person name="Hansen M."/>
            <person name="Howarth C."/>
            <person name="Imamovic A."/>
            <person name="Larimer J."/>
            <person name="McCowan C."/>
            <person name="Murphy C."/>
            <person name="Pearson M."/>
            <person name="Priest M."/>
            <person name="Roberts A."/>
            <person name="Saif S."/>
            <person name="Shea T."/>
            <person name="Sykes S."/>
            <person name="Wortman J."/>
            <person name="Nusbaum C."/>
            <person name="Birren B."/>
        </authorList>
    </citation>
    <scope>NUCLEOTIDE SEQUENCE [LARGE SCALE GENOMIC DNA]</scope>
    <source>
        <strain evidence="3 4">CIP 110305</strain>
    </source>
</reference>
<keyword evidence="4" id="KW-1185">Reference proteome</keyword>
<protein>
    <recommendedName>
        <fullName evidence="2">Surface-adhesin protein E-like domain-containing protein</fullName>
    </recommendedName>
</protein>
<evidence type="ECO:0000313" key="4">
    <source>
        <dbReference type="Proteomes" id="UP000014568"/>
    </source>
</evidence>
<proteinExistence type="predicted"/>
<dbReference type="Proteomes" id="UP000014568">
    <property type="component" value="Unassembled WGS sequence"/>
</dbReference>
<gene>
    <name evidence="3" type="ORF">F945_01390</name>
</gene>
<name>S3N8B2_9GAMM</name>
<dbReference type="Pfam" id="PF16747">
    <property type="entry name" value="Adhesin_E"/>
    <property type="match status" value="1"/>
</dbReference>
<dbReference type="InterPro" id="IPR031939">
    <property type="entry name" value="Adhesin_E-like"/>
</dbReference>
<keyword evidence="1" id="KW-0732">Signal</keyword>
<evidence type="ECO:0000256" key="1">
    <source>
        <dbReference type="SAM" id="SignalP"/>
    </source>
</evidence>
<evidence type="ECO:0000259" key="2">
    <source>
        <dbReference type="Pfam" id="PF16747"/>
    </source>
</evidence>
<comment type="caution">
    <text evidence="3">The sequence shown here is derived from an EMBL/GenBank/DDBJ whole genome shotgun (WGS) entry which is preliminary data.</text>
</comment>
<sequence length="164" mass="19119">MLKKVIVATILTLSTVASADAYRREFEYYMRLDTQDREKYTAFLLSLDWYNVLEKNHGDFIYQMNLSKVGKINLDGITKVWVKSIFQEASDLQVYTEHDYALELYQYDCDKKNFILLQSKIYKLGGRVNKNINAPRLVWTPIIDGSDDEKIFQAACFYAAIQSI</sequence>
<evidence type="ECO:0000313" key="3">
    <source>
        <dbReference type="EMBL" id="EPF74623.1"/>
    </source>
</evidence>
<feature type="signal peptide" evidence="1">
    <location>
        <begin position="1"/>
        <end position="19"/>
    </location>
</feature>
<dbReference type="HOGENOM" id="CLU_1615469_0_0_6"/>
<accession>S3N8B2</accession>